<organism evidence="1 3">
    <name type="scientific">Medicago truncatula</name>
    <name type="common">Barrel medic</name>
    <name type="synonym">Medicago tribuloides</name>
    <dbReference type="NCBI Taxonomy" id="3880"/>
    <lineage>
        <taxon>Eukaryota</taxon>
        <taxon>Viridiplantae</taxon>
        <taxon>Streptophyta</taxon>
        <taxon>Embryophyta</taxon>
        <taxon>Tracheophyta</taxon>
        <taxon>Spermatophyta</taxon>
        <taxon>Magnoliopsida</taxon>
        <taxon>eudicotyledons</taxon>
        <taxon>Gunneridae</taxon>
        <taxon>Pentapetalae</taxon>
        <taxon>rosids</taxon>
        <taxon>fabids</taxon>
        <taxon>Fabales</taxon>
        <taxon>Fabaceae</taxon>
        <taxon>Papilionoideae</taxon>
        <taxon>50 kb inversion clade</taxon>
        <taxon>NPAAA clade</taxon>
        <taxon>Hologalegina</taxon>
        <taxon>IRL clade</taxon>
        <taxon>Trifolieae</taxon>
        <taxon>Medicago</taxon>
    </lineage>
</organism>
<sequence>MAFPTTKESLHYSFDDETVPNIIAEFSSKFELAKLMLVNLKSSFSALGFQYCRLLLDFNAVDVLHSAMHNTSL</sequence>
<reference evidence="1 3" key="2">
    <citation type="journal article" date="2014" name="BMC Genomics">
        <title>An improved genome release (version Mt4.0) for the model legume Medicago truncatula.</title>
        <authorList>
            <person name="Tang H."/>
            <person name="Krishnakumar V."/>
            <person name="Bidwell S."/>
            <person name="Rosen B."/>
            <person name="Chan A."/>
            <person name="Zhou S."/>
            <person name="Gentzbittel L."/>
            <person name="Childs K.L."/>
            <person name="Yandell M."/>
            <person name="Gundlach H."/>
            <person name="Mayer K.F."/>
            <person name="Schwartz D.C."/>
            <person name="Town C.D."/>
        </authorList>
    </citation>
    <scope>GENOME REANNOTATION</scope>
    <source>
        <strain evidence="1">A17</strain>
        <strain evidence="2 3">cv. Jemalong A17</strain>
    </source>
</reference>
<keyword evidence="3" id="KW-1185">Reference proteome</keyword>
<evidence type="ECO:0000313" key="1">
    <source>
        <dbReference type="EMBL" id="KEH17447.1"/>
    </source>
</evidence>
<name>A0A072TJ45_MEDTR</name>
<dbReference type="EnsemblPlants" id="KEH17447">
    <property type="protein sequence ID" value="KEH17447"/>
    <property type="gene ID" value="MTR_0014s0150"/>
</dbReference>
<accession>A0A072TJ45</accession>
<dbReference type="HOGENOM" id="CLU_2708613_0_0_1"/>
<proteinExistence type="predicted"/>
<dbReference type="Proteomes" id="UP000002051">
    <property type="component" value="Unassembled WGS sequence"/>
</dbReference>
<dbReference type="AlphaFoldDB" id="A0A072TJ45"/>
<reference evidence="2" key="3">
    <citation type="submission" date="2015-06" db="UniProtKB">
        <authorList>
            <consortium name="EnsemblPlants"/>
        </authorList>
    </citation>
    <scope>IDENTIFICATION</scope>
    <source>
        <strain evidence="2">cv. Jemalong A17</strain>
    </source>
</reference>
<protein>
    <submittedName>
        <fullName evidence="1 2">Uncharacterized protein</fullName>
    </submittedName>
</protein>
<evidence type="ECO:0000313" key="3">
    <source>
        <dbReference type="Proteomes" id="UP000002051"/>
    </source>
</evidence>
<reference evidence="1 3" key="1">
    <citation type="journal article" date="2011" name="Nature">
        <title>The Medicago genome provides insight into the evolution of rhizobial symbioses.</title>
        <authorList>
            <person name="Young N.D."/>
            <person name="Debelle F."/>
            <person name="Oldroyd G.E."/>
            <person name="Geurts R."/>
            <person name="Cannon S.B."/>
            <person name="Udvardi M.K."/>
            <person name="Benedito V.A."/>
            <person name="Mayer K.F."/>
            <person name="Gouzy J."/>
            <person name="Schoof H."/>
            <person name="Van de Peer Y."/>
            <person name="Proost S."/>
            <person name="Cook D.R."/>
            <person name="Meyers B.C."/>
            <person name="Spannagl M."/>
            <person name="Cheung F."/>
            <person name="De Mita S."/>
            <person name="Krishnakumar V."/>
            <person name="Gundlach H."/>
            <person name="Zhou S."/>
            <person name="Mudge J."/>
            <person name="Bharti A.K."/>
            <person name="Murray J.D."/>
            <person name="Naoumkina M.A."/>
            <person name="Rosen B."/>
            <person name="Silverstein K.A."/>
            <person name="Tang H."/>
            <person name="Rombauts S."/>
            <person name="Zhao P.X."/>
            <person name="Zhou P."/>
            <person name="Barbe V."/>
            <person name="Bardou P."/>
            <person name="Bechner M."/>
            <person name="Bellec A."/>
            <person name="Berger A."/>
            <person name="Berges H."/>
            <person name="Bidwell S."/>
            <person name="Bisseling T."/>
            <person name="Choisne N."/>
            <person name="Couloux A."/>
            <person name="Denny R."/>
            <person name="Deshpande S."/>
            <person name="Dai X."/>
            <person name="Doyle J.J."/>
            <person name="Dudez A.M."/>
            <person name="Farmer A.D."/>
            <person name="Fouteau S."/>
            <person name="Franken C."/>
            <person name="Gibelin C."/>
            <person name="Gish J."/>
            <person name="Goldstein S."/>
            <person name="Gonzalez A.J."/>
            <person name="Green P.J."/>
            <person name="Hallab A."/>
            <person name="Hartog M."/>
            <person name="Hua A."/>
            <person name="Humphray S.J."/>
            <person name="Jeong D.H."/>
            <person name="Jing Y."/>
            <person name="Jocker A."/>
            <person name="Kenton S.M."/>
            <person name="Kim D.J."/>
            <person name="Klee K."/>
            <person name="Lai H."/>
            <person name="Lang C."/>
            <person name="Lin S."/>
            <person name="Macmil S.L."/>
            <person name="Magdelenat G."/>
            <person name="Matthews L."/>
            <person name="McCorrison J."/>
            <person name="Monaghan E.L."/>
            <person name="Mun J.H."/>
            <person name="Najar F.Z."/>
            <person name="Nicholson C."/>
            <person name="Noirot C."/>
            <person name="O'Bleness M."/>
            <person name="Paule C.R."/>
            <person name="Poulain J."/>
            <person name="Prion F."/>
            <person name="Qin B."/>
            <person name="Qu C."/>
            <person name="Retzel E.F."/>
            <person name="Riddle C."/>
            <person name="Sallet E."/>
            <person name="Samain S."/>
            <person name="Samson N."/>
            <person name="Sanders I."/>
            <person name="Saurat O."/>
            <person name="Scarpelli C."/>
            <person name="Schiex T."/>
            <person name="Segurens B."/>
            <person name="Severin A.J."/>
            <person name="Sherrier D.J."/>
            <person name="Shi R."/>
            <person name="Sims S."/>
            <person name="Singer S.R."/>
            <person name="Sinharoy S."/>
            <person name="Sterck L."/>
            <person name="Viollet A."/>
            <person name="Wang B.B."/>
            <person name="Wang K."/>
            <person name="Wang M."/>
            <person name="Wang X."/>
            <person name="Warfsmann J."/>
            <person name="Weissenbach J."/>
            <person name="White D.D."/>
            <person name="White J.D."/>
            <person name="Wiley G.B."/>
            <person name="Wincker P."/>
            <person name="Xing Y."/>
            <person name="Yang L."/>
            <person name="Yao Z."/>
            <person name="Ying F."/>
            <person name="Zhai J."/>
            <person name="Zhou L."/>
            <person name="Zuber A."/>
            <person name="Denarie J."/>
            <person name="Dixon R.A."/>
            <person name="May G.D."/>
            <person name="Schwartz D.C."/>
            <person name="Rogers J."/>
            <person name="Quetier F."/>
            <person name="Town C.D."/>
            <person name="Roe B.A."/>
        </authorList>
    </citation>
    <scope>NUCLEOTIDE SEQUENCE [LARGE SCALE GENOMIC DNA]</scope>
    <source>
        <strain evidence="1">A17</strain>
        <strain evidence="2 3">cv. Jemalong A17</strain>
    </source>
</reference>
<evidence type="ECO:0000313" key="2">
    <source>
        <dbReference type="EnsemblPlants" id="KEH17447"/>
    </source>
</evidence>
<gene>
    <name evidence="1" type="ORF">MTR_0014s0150</name>
</gene>
<dbReference type="EMBL" id="KL402739">
    <property type="protein sequence ID" value="KEH17447.1"/>
    <property type="molecule type" value="Genomic_DNA"/>
</dbReference>